<keyword evidence="2" id="KW-0862">Zinc</keyword>
<dbReference type="Proteomes" id="UP000543804">
    <property type="component" value="Unassembled WGS sequence"/>
</dbReference>
<dbReference type="EMBL" id="JABAFA010000009">
    <property type="protein sequence ID" value="NMD98682.1"/>
    <property type="molecule type" value="Genomic_DNA"/>
</dbReference>
<dbReference type="GO" id="GO:0008270">
    <property type="term" value="F:zinc ion binding"/>
    <property type="evidence" value="ECO:0007669"/>
    <property type="project" value="UniProtKB-KW"/>
</dbReference>
<keyword evidence="6" id="KW-0067">ATP-binding</keyword>
<feature type="domain" description="SWIM-type" evidence="3">
    <location>
        <begin position="49"/>
        <end position="90"/>
    </location>
</feature>
<dbReference type="Gene3D" id="3.40.50.10810">
    <property type="entry name" value="Tandem AAA-ATPase domain"/>
    <property type="match status" value="1"/>
</dbReference>
<feature type="domain" description="Helicase ATP-binding" evidence="4">
    <location>
        <begin position="631"/>
        <end position="792"/>
    </location>
</feature>
<dbReference type="Pfam" id="PF00271">
    <property type="entry name" value="Helicase_C"/>
    <property type="match status" value="1"/>
</dbReference>
<dbReference type="InterPro" id="IPR038718">
    <property type="entry name" value="SNF2-like_sf"/>
</dbReference>
<dbReference type="Pfam" id="PF00176">
    <property type="entry name" value="SNF2-rel_dom"/>
    <property type="match status" value="1"/>
</dbReference>
<dbReference type="GO" id="GO:0016787">
    <property type="term" value="F:hydrolase activity"/>
    <property type="evidence" value="ECO:0007669"/>
    <property type="project" value="UniProtKB-KW"/>
</dbReference>
<evidence type="ECO:0000256" key="2">
    <source>
        <dbReference type="PROSITE-ProRule" id="PRU00325"/>
    </source>
</evidence>
<keyword evidence="7" id="KW-1185">Reference proteome</keyword>
<dbReference type="SMART" id="SM00490">
    <property type="entry name" value="HELICc"/>
    <property type="match status" value="1"/>
</dbReference>
<dbReference type="InterPro" id="IPR000330">
    <property type="entry name" value="SNF2_N"/>
</dbReference>
<dbReference type="SUPFAM" id="SSF52540">
    <property type="entry name" value="P-loop containing nucleoside triphosphate hydrolases"/>
    <property type="match status" value="2"/>
</dbReference>
<dbReference type="CDD" id="cd18793">
    <property type="entry name" value="SF2_C_SNF"/>
    <property type="match status" value="1"/>
</dbReference>
<keyword evidence="2" id="KW-0479">Metal-binding</keyword>
<evidence type="ECO:0000259" key="4">
    <source>
        <dbReference type="PROSITE" id="PS51192"/>
    </source>
</evidence>
<proteinExistence type="predicted"/>
<dbReference type="SMART" id="SM00487">
    <property type="entry name" value="DEXDc"/>
    <property type="match status" value="1"/>
</dbReference>
<organism evidence="6 7">
    <name type="scientific">Selenomonas bovis</name>
    <dbReference type="NCBI Taxonomy" id="416586"/>
    <lineage>
        <taxon>Bacteria</taxon>
        <taxon>Bacillati</taxon>
        <taxon>Bacillota</taxon>
        <taxon>Negativicutes</taxon>
        <taxon>Selenomonadales</taxon>
        <taxon>Selenomonadaceae</taxon>
        <taxon>Selenomonas</taxon>
    </lineage>
</organism>
<protein>
    <submittedName>
        <fullName evidence="6">DEAD/DEAH box helicase family protein</fullName>
    </submittedName>
</protein>
<dbReference type="InterPro" id="IPR014001">
    <property type="entry name" value="Helicase_ATP-bd"/>
</dbReference>
<keyword evidence="1" id="KW-0378">Hydrolase</keyword>
<dbReference type="PROSITE" id="PS51194">
    <property type="entry name" value="HELICASE_CTER"/>
    <property type="match status" value="1"/>
</dbReference>
<keyword evidence="2" id="KW-0863">Zinc-finger</keyword>
<dbReference type="CDD" id="cd18012">
    <property type="entry name" value="DEXQc_arch_SWI2_SNF2"/>
    <property type="match status" value="1"/>
</dbReference>
<dbReference type="InterPro" id="IPR027417">
    <property type="entry name" value="P-loop_NTPase"/>
</dbReference>
<evidence type="ECO:0000259" key="3">
    <source>
        <dbReference type="PROSITE" id="PS50966"/>
    </source>
</evidence>
<reference evidence="6 7" key="1">
    <citation type="submission" date="2020-04" db="EMBL/GenBank/DDBJ databases">
        <authorList>
            <person name="Hitch T.C.A."/>
            <person name="Wylensek D."/>
            <person name="Clavel T."/>
        </authorList>
    </citation>
    <scope>NUCLEOTIDE SEQUENCE [LARGE SCALE GENOMIC DNA]</scope>
    <source>
        <strain evidence="6 7">PG-130-P53-12</strain>
    </source>
</reference>
<dbReference type="RefSeq" id="WP_170077286.1">
    <property type="nucleotide sequence ID" value="NZ_JABAFA010000009.1"/>
</dbReference>
<dbReference type="InterPro" id="IPR001650">
    <property type="entry name" value="Helicase_C-like"/>
</dbReference>
<name>A0A848B882_9FIRM</name>
<dbReference type="GO" id="GO:0004386">
    <property type="term" value="F:helicase activity"/>
    <property type="evidence" value="ECO:0007669"/>
    <property type="project" value="UniProtKB-KW"/>
</dbReference>
<evidence type="ECO:0000259" key="5">
    <source>
        <dbReference type="PROSITE" id="PS51194"/>
    </source>
</evidence>
<dbReference type="AlphaFoldDB" id="A0A848B882"/>
<evidence type="ECO:0000313" key="6">
    <source>
        <dbReference type="EMBL" id="NMD98682.1"/>
    </source>
</evidence>
<keyword evidence="6" id="KW-0347">Helicase</keyword>
<dbReference type="Pfam" id="PF08455">
    <property type="entry name" value="SNF2_assoc"/>
    <property type="match status" value="1"/>
</dbReference>
<feature type="domain" description="Helicase C-terminal" evidence="5">
    <location>
        <begin position="913"/>
        <end position="1069"/>
    </location>
</feature>
<dbReference type="FunFam" id="3.40.50.300:FF:000533">
    <property type="entry name" value="Helicase, Snf2 family"/>
    <property type="match status" value="1"/>
</dbReference>
<evidence type="ECO:0000256" key="1">
    <source>
        <dbReference type="ARBA" id="ARBA00022801"/>
    </source>
</evidence>
<dbReference type="InterPro" id="IPR007527">
    <property type="entry name" value="Znf_SWIM"/>
</dbReference>
<keyword evidence="6" id="KW-0547">Nucleotide-binding</keyword>
<dbReference type="Gene3D" id="3.40.50.300">
    <property type="entry name" value="P-loop containing nucleotide triphosphate hydrolases"/>
    <property type="match status" value="1"/>
</dbReference>
<dbReference type="GO" id="GO:0005524">
    <property type="term" value="F:ATP binding"/>
    <property type="evidence" value="ECO:0007669"/>
    <property type="project" value="InterPro"/>
</dbReference>
<dbReference type="PROSITE" id="PS50966">
    <property type="entry name" value="ZF_SWIM"/>
    <property type="match status" value="1"/>
</dbReference>
<evidence type="ECO:0000313" key="7">
    <source>
        <dbReference type="Proteomes" id="UP000543804"/>
    </source>
</evidence>
<dbReference type="InterPro" id="IPR049730">
    <property type="entry name" value="SNF2/RAD54-like_C"/>
</dbReference>
<dbReference type="PROSITE" id="PS51192">
    <property type="entry name" value="HELICASE_ATP_BIND_1"/>
    <property type="match status" value="1"/>
</dbReference>
<dbReference type="InterPro" id="IPR013663">
    <property type="entry name" value="Helicase_SWF/SNF/SWI_bac"/>
</dbReference>
<gene>
    <name evidence="6" type="ORF">HF878_04180</name>
</gene>
<sequence length="1082" mass="122635">MLKDITIRSLANDSAYERGVRYYQQGRVLDLAQGERGVYHAVVEGTREYKVEVRLSKNGDGVEDYTCGCPAAELYLGACKHTVAVLKEIQEQQRGQAQMGRSDGTRLFHLFRREGSSAPTAREATYLHLVPRLFLSEEFGRVVKWLEFRVGVDKLYVVRNLRLFLEEVEAGAQIDMGKNLSFSAASMHFADALSEQLWQMLVDARHEEMDMLAYSSPFASYRTQGTSYLFDQKKCKLTPGLFEKFLTLLGDAPCEVRFNEEESEEMRVRHERPELSVTLSDLGQKGAALTLQTEDLAMLDSEARYLYTPGTIYAVDAPYAQAVRPLLEAFRYSDRLALARQEVEPFFRRVLPAVEEVADVQVDRRFLERFELAPLRAQLYFDYHGEGIEARPVFSYEAASFNPLVDEGPVQAQGARILVRNDREERDILNYFAAYGFTQEGNVYVQPDEEKSYDFLTEALPALAEKADIFYADAFQKKPVQRLPQLTAGVSVSDDNLLEVTFQGSGMSIDELVGILQDYRQKRRYHRLKDGTFVTLGEQQLSALADFVENTGLAKKGARDGERALLPLSNAMYLDALARDEDGLRLERSKKFRRIVRDIRNPQDADTDAEVPETLAPVLRDYQVTGLSWLSSLAAYGLGGILADDMGLGKTLQVIAFLLAHKEGAQQPSLVVAPTSLVYNWLDEIERFAPQLRARVIAGTKKEREEALAAAVEDCDVLITTYNMLKRDIKSYEGRSFRYAFLDEAQHIKNPATQNAKAVKKLHAGGRFALTGTPIENTLTELWSIFDYLMPGYLLTHQSFKARYEVPIVREENARALKNLRRHVEPFILRRLKKDVLKELPDKIERRMMCEMTPQQEKLYRAWLLQGQKEFRALLKERGLDGNRMKILALLTRLRQIACDPALFLEDYAGGSGKLDLLEEIVGEAVAGGHRLLIFSQFTTMLAHVGERLTRIGVSYLYLDGSTPSFERLRLVKEFNGSGRAPAFLISLKAGGTGLNLTGADMVIHCDPWWNPAVEDQATDRAYRFGQQKNVQVVKLITKDTIEEKIYKLQQRKKSLIDQMIQPGETFLAKLTDEEIAALFEK</sequence>
<dbReference type="Pfam" id="PF04434">
    <property type="entry name" value="SWIM"/>
    <property type="match status" value="1"/>
</dbReference>
<comment type="caution">
    <text evidence="6">The sequence shown here is derived from an EMBL/GenBank/DDBJ whole genome shotgun (WGS) entry which is preliminary data.</text>
</comment>
<dbReference type="PANTHER" id="PTHR10799">
    <property type="entry name" value="SNF2/RAD54 HELICASE FAMILY"/>
    <property type="match status" value="1"/>
</dbReference>
<accession>A0A848B882</accession>